<comment type="similarity">
    <text evidence="2 7">Belongs to the thiamine pyrophosphokinase family.</text>
</comment>
<organism evidence="9 10">
    <name type="scientific">Dissophora globulifera</name>
    <dbReference type="NCBI Taxonomy" id="979702"/>
    <lineage>
        <taxon>Eukaryota</taxon>
        <taxon>Fungi</taxon>
        <taxon>Fungi incertae sedis</taxon>
        <taxon>Mucoromycota</taxon>
        <taxon>Mortierellomycotina</taxon>
        <taxon>Mortierellomycetes</taxon>
        <taxon>Mortierellales</taxon>
        <taxon>Mortierellaceae</taxon>
        <taxon>Dissophora</taxon>
    </lineage>
</organism>
<keyword evidence="6 7" id="KW-0067">ATP-binding</keyword>
<dbReference type="Proteomes" id="UP000738325">
    <property type="component" value="Unassembled WGS sequence"/>
</dbReference>
<name>A0A9P6R5A0_9FUNG</name>
<evidence type="ECO:0000313" key="10">
    <source>
        <dbReference type="Proteomes" id="UP000738325"/>
    </source>
</evidence>
<dbReference type="NCBIfam" id="TIGR01378">
    <property type="entry name" value="thi_PPkinase"/>
    <property type="match status" value="1"/>
</dbReference>
<dbReference type="GO" id="GO:0009229">
    <property type="term" value="P:thiamine diphosphate biosynthetic process"/>
    <property type="evidence" value="ECO:0007669"/>
    <property type="project" value="UniProtKB-UniRule"/>
</dbReference>
<dbReference type="SUPFAM" id="SSF63999">
    <property type="entry name" value="Thiamin pyrophosphokinase, catalytic domain"/>
    <property type="match status" value="1"/>
</dbReference>
<dbReference type="Pfam" id="PF04265">
    <property type="entry name" value="TPK_B1_binding"/>
    <property type="match status" value="1"/>
</dbReference>
<dbReference type="EC" id="2.7.6.2" evidence="7"/>
<keyword evidence="4 7" id="KW-0547">Nucleotide-binding</keyword>
<dbReference type="GO" id="GO:0005524">
    <property type="term" value="F:ATP binding"/>
    <property type="evidence" value="ECO:0007669"/>
    <property type="project" value="UniProtKB-UniRule"/>
</dbReference>
<dbReference type="Gene3D" id="3.40.50.10240">
    <property type="entry name" value="Thiamin pyrophosphokinase, catalytic domain"/>
    <property type="match status" value="1"/>
</dbReference>
<dbReference type="InterPro" id="IPR006282">
    <property type="entry name" value="Thi_PPkinase"/>
</dbReference>
<evidence type="ECO:0000256" key="1">
    <source>
        <dbReference type="ARBA" id="ARBA00005078"/>
    </source>
</evidence>
<keyword evidence="10" id="KW-1185">Reference proteome</keyword>
<dbReference type="InterPro" id="IPR036371">
    <property type="entry name" value="TPK_B1-bd_sf"/>
</dbReference>
<dbReference type="EMBL" id="JAAAIP010000772">
    <property type="protein sequence ID" value="KAG0312811.1"/>
    <property type="molecule type" value="Genomic_DNA"/>
</dbReference>
<dbReference type="SMART" id="SM00983">
    <property type="entry name" value="TPK_B1_binding"/>
    <property type="match status" value="1"/>
</dbReference>
<keyword evidence="5 7" id="KW-0418">Kinase</keyword>
<dbReference type="FunFam" id="2.60.120.320:FF:000001">
    <property type="entry name" value="Thiamine pyrophosphokinase"/>
    <property type="match status" value="1"/>
</dbReference>
<sequence>MNWQPSRCLEAPDEFRQKYHADTSRFALIILNQPILIPRHRFDNVWHNATYRFCADGGANRLYDLLKTDDERAKYLPDCIRGDLDSLRDSVKAYYESKGVSVERVSDQDSTDFMKCVELVRLRDPIFSHSALFHSSTGGSGSASSALQDQPQAMKGLDVVALGGTGGRFDQSMSSIHHLYILNRERRAALISNESIVVVLGPGKHEITCNLEIEGPTCGVIPVGSSEATLTLRGFQWDVENWKTSFGTQLSTSNGLIGPNLTIETTAPVVWTTELRESQEQ</sequence>
<dbReference type="AlphaFoldDB" id="A0A9P6R5A0"/>
<feature type="domain" description="Thiamin pyrophosphokinase thiamin-binding" evidence="8">
    <location>
        <begin position="203"/>
        <end position="269"/>
    </location>
</feature>
<proteinExistence type="inferred from homology"/>
<dbReference type="PIRSF" id="PIRSF031057">
    <property type="entry name" value="Thiamin_pyrophosphokinase"/>
    <property type="match status" value="1"/>
</dbReference>
<reference evidence="9" key="1">
    <citation type="journal article" date="2020" name="Fungal Divers.">
        <title>Resolving the Mortierellaceae phylogeny through synthesis of multi-gene phylogenetics and phylogenomics.</title>
        <authorList>
            <person name="Vandepol N."/>
            <person name="Liber J."/>
            <person name="Desiro A."/>
            <person name="Na H."/>
            <person name="Kennedy M."/>
            <person name="Barry K."/>
            <person name="Grigoriev I.V."/>
            <person name="Miller A.N."/>
            <person name="O'Donnell K."/>
            <person name="Stajich J.E."/>
            <person name="Bonito G."/>
        </authorList>
    </citation>
    <scope>NUCLEOTIDE SEQUENCE</scope>
    <source>
        <strain evidence="9">REB-010B</strain>
    </source>
</reference>
<dbReference type="SUPFAM" id="SSF63862">
    <property type="entry name" value="Thiamin pyrophosphokinase, substrate-binding domain"/>
    <property type="match status" value="1"/>
</dbReference>
<evidence type="ECO:0000256" key="5">
    <source>
        <dbReference type="ARBA" id="ARBA00022777"/>
    </source>
</evidence>
<dbReference type="Pfam" id="PF04263">
    <property type="entry name" value="TPK_catalytic"/>
    <property type="match status" value="1"/>
</dbReference>
<dbReference type="OrthoDB" id="25149at2759"/>
<dbReference type="GO" id="GO:0006772">
    <property type="term" value="P:thiamine metabolic process"/>
    <property type="evidence" value="ECO:0007669"/>
    <property type="project" value="InterPro"/>
</dbReference>
<evidence type="ECO:0000256" key="4">
    <source>
        <dbReference type="ARBA" id="ARBA00022741"/>
    </source>
</evidence>
<evidence type="ECO:0000256" key="3">
    <source>
        <dbReference type="ARBA" id="ARBA00022679"/>
    </source>
</evidence>
<dbReference type="InterPro" id="IPR016966">
    <property type="entry name" value="Thiamin_pyrophosphokinase_euk"/>
</dbReference>
<comment type="caution">
    <text evidence="9">The sequence shown here is derived from an EMBL/GenBank/DDBJ whole genome shotgun (WGS) entry which is preliminary data.</text>
</comment>
<dbReference type="GO" id="GO:0016301">
    <property type="term" value="F:kinase activity"/>
    <property type="evidence" value="ECO:0007669"/>
    <property type="project" value="UniProtKB-UniRule"/>
</dbReference>
<evidence type="ECO:0000313" key="9">
    <source>
        <dbReference type="EMBL" id="KAG0312811.1"/>
    </source>
</evidence>
<evidence type="ECO:0000256" key="2">
    <source>
        <dbReference type="ARBA" id="ARBA00006785"/>
    </source>
</evidence>
<gene>
    <name evidence="9" type="ORF">BGZ99_009257</name>
</gene>
<keyword evidence="3 7" id="KW-0808">Transferase</keyword>
<dbReference type="GO" id="GO:0004788">
    <property type="term" value="F:thiamine diphosphokinase activity"/>
    <property type="evidence" value="ECO:0007669"/>
    <property type="project" value="UniProtKB-UniRule"/>
</dbReference>
<dbReference type="CDD" id="cd07995">
    <property type="entry name" value="TPK"/>
    <property type="match status" value="1"/>
</dbReference>
<protein>
    <recommendedName>
        <fullName evidence="7">Thiamine pyrophosphokinase</fullName>
        <ecNumber evidence="7">2.7.6.2</ecNumber>
    </recommendedName>
</protein>
<dbReference type="GO" id="GO:0030975">
    <property type="term" value="F:thiamine binding"/>
    <property type="evidence" value="ECO:0007669"/>
    <property type="project" value="UniProtKB-UniRule"/>
</dbReference>
<comment type="pathway">
    <text evidence="1 7">Cofactor biosynthesis; thiamine diphosphate biosynthesis; thiamine diphosphate from thiamine: step 1/1.</text>
</comment>
<evidence type="ECO:0000256" key="6">
    <source>
        <dbReference type="ARBA" id="ARBA00022840"/>
    </source>
</evidence>
<evidence type="ECO:0000259" key="8">
    <source>
        <dbReference type="SMART" id="SM00983"/>
    </source>
</evidence>
<dbReference type="PANTHER" id="PTHR13622">
    <property type="entry name" value="THIAMIN PYROPHOSPHOKINASE"/>
    <property type="match status" value="1"/>
</dbReference>
<dbReference type="InterPro" id="IPR007371">
    <property type="entry name" value="TPK_catalytic"/>
</dbReference>
<accession>A0A9P6R5A0</accession>
<dbReference type="InterPro" id="IPR007373">
    <property type="entry name" value="Thiamin_PyroPKinase_B1-bd"/>
</dbReference>
<evidence type="ECO:0000256" key="7">
    <source>
        <dbReference type="PIRNR" id="PIRNR031057"/>
    </source>
</evidence>
<dbReference type="PANTHER" id="PTHR13622:SF8">
    <property type="entry name" value="THIAMIN PYROPHOSPHOKINASE 1"/>
    <property type="match status" value="1"/>
</dbReference>
<dbReference type="Gene3D" id="2.60.120.320">
    <property type="entry name" value="Thiamin pyrophosphokinase, thiamin-binding domain"/>
    <property type="match status" value="1"/>
</dbReference>
<comment type="catalytic activity">
    <reaction evidence="7">
        <text>thiamine + ATP = thiamine diphosphate + AMP + H(+)</text>
        <dbReference type="Rhea" id="RHEA:11576"/>
        <dbReference type="ChEBI" id="CHEBI:15378"/>
        <dbReference type="ChEBI" id="CHEBI:18385"/>
        <dbReference type="ChEBI" id="CHEBI:30616"/>
        <dbReference type="ChEBI" id="CHEBI:58937"/>
        <dbReference type="ChEBI" id="CHEBI:456215"/>
    </reaction>
</comment>
<dbReference type="InterPro" id="IPR036759">
    <property type="entry name" value="TPK_catalytic_sf"/>
</dbReference>